<keyword evidence="3 6" id="KW-0812">Transmembrane</keyword>
<dbReference type="EMBL" id="AMQN01014018">
    <property type="status" value="NOT_ANNOTATED_CDS"/>
    <property type="molecule type" value="Genomic_DNA"/>
</dbReference>
<reference evidence="10" key="1">
    <citation type="submission" date="2012-12" db="EMBL/GenBank/DDBJ databases">
        <authorList>
            <person name="Hellsten U."/>
            <person name="Grimwood J."/>
            <person name="Chapman J.A."/>
            <person name="Shapiro H."/>
            <person name="Aerts A."/>
            <person name="Otillar R.P."/>
            <person name="Terry A.Y."/>
            <person name="Boore J.L."/>
            <person name="Simakov O."/>
            <person name="Marletaz F."/>
            <person name="Cho S.-J."/>
            <person name="Edsinger-Gonzales E."/>
            <person name="Havlak P."/>
            <person name="Kuo D.-H."/>
            <person name="Larsson T."/>
            <person name="Lv J."/>
            <person name="Arendt D."/>
            <person name="Savage R."/>
            <person name="Osoegawa K."/>
            <person name="de Jong P."/>
            <person name="Lindberg D.R."/>
            <person name="Seaver E.C."/>
            <person name="Weisblat D.A."/>
            <person name="Putnam N.H."/>
            <person name="Grigoriev I.V."/>
            <person name="Rokhsar D.S."/>
        </authorList>
    </citation>
    <scope>NUCLEOTIDE SEQUENCE</scope>
    <source>
        <strain evidence="10">I ESC-2004</strain>
    </source>
</reference>
<organism evidence="8">
    <name type="scientific">Capitella teleta</name>
    <name type="common">Polychaete worm</name>
    <dbReference type="NCBI Taxonomy" id="283909"/>
    <lineage>
        <taxon>Eukaryota</taxon>
        <taxon>Metazoa</taxon>
        <taxon>Spiralia</taxon>
        <taxon>Lophotrochozoa</taxon>
        <taxon>Annelida</taxon>
        <taxon>Polychaeta</taxon>
        <taxon>Sedentaria</taxon>
        <taxon>Scolecida</taxon>
        <taxon>Capitellidae</taxon>
        <taxon>Capitella</taxon>
    </lineage>
</organism>
<evidence type="ECO:0000256" key="6">
    <source>
        <dbReference type="RuleBase" id="RU361264"/>
    </source>
</evidence>
<evidence type="ECO:0000256" key="5">
    <source>
        <dbReference type="ARBA" id="ARBA00023136"/>
    </source>
</evidence>
<dbReference type="Pfam" id="PF04893">
    <property type="entry name" value="Yip1"/>
    <property type="match status" value="1"/>
</dbReference>
<keyword evidence="10" id="KW-1185">Reference proteome</keyword>
<dbReference type="HOGENOM" id="CLU_074741_2_0_1"/>
<dbReference type="PANTHER" id="PTHR21236:SF2">
    <property type="entry name" value="PROTEIN YIPF"/>
    <property type="match status" value="1"/>
</dbReference>
<sequence>MHFQVGPSFSRQFQSFDYSQPAAPTDPGTAEYNYDYPTSTASSYMPPPASNSPGYMGSIMTPDPLASAYTSPEDMENFDDEPPLLEELGINFDHIRQKTLAVLNPIATPDSAIHSDTDLAGPLVFGLLFGASLLLAGKVQFGYIYGIGVVGCMAVYSILHLMSLQGVSVLCVISVLGYCLLPMVLLSFGAVLLSLQGAVGAALTTVAVLWCSVSASNLFVAALAMDQQQLLVAYPCALVYGVFALLTVF</sequence>
<dbReference type="OrthoDB" id="440385at2759"/>
<feature type="transmembrane region" description="Helical" evidence="6">
    <location>
        <begin position="169"/>
        <end position="193"/>
    </location>
</feature>
<comment type="subcellular location">
    <subcellularLocation>
        <location evidence="6">Golgi apparatus membrane</location>
        <topology evidence="6">Multi-pass membrane protein</topology>
    </subcellularLocation>
    <subcellularLocation>
        <location evidence="1">Membrane</location>
        <topology evidence="1">Multi-pass membrane protein</topology>
    </subcellularLocation>
</comment>
<accession>R7TIW2</accession>
<keyword evidence="4 6" id="KW-1133">Transmembrane helix</keyword>
<feature type="transmembrane region" description="Helical" evidence="6">
    <location>
        <begin position="230"/>
        <end position="248"/>
    </location>
</feature>
<dbReference type="GO" id="GO:0005802">
    <property type="term" value="C:trans-Golgi network"/>
    <property type="evidence" value="ECO:0007669"/>
    <property type="project" value="TreeGrafter"/>
</dbReference>
<dbReference type="FunCoup" id="R7TIW2">
    <property type="interactions" value="2160"/>
</dbReference>
<dbReference type="PANTHER" id="PTHR21236">
    <property type="entry name" value="GOLGI MEMBRANE PROTEIN YIP1"/>
    <property type="match status" value="1"/>
</dbReference>
<reference evidence="9" key="3">
    <citation type="submission" date="2015-06" db="UniProtKB">
        <authorList>
            <consortium name="EnsemblMetazoa"/>
        </authorList>
    </citation>
    <scope>IDENTIFICATION</scope>
</reference>
<dbReference type="EMBL" id="KB310677">
    <property type="protein sequence ID" value="ELT91035.1"/>
    <property type="molecule type" value="Genomic_DNA"/>
</dbReference>
<evidence type="ECO:0000259" key="7">
    <source>
        <dbReference type="Pfam" id="PF04893"/>
    </source>
</evidence>
<evidence type="ECO:0000313" key="9">
    <source>
        <dbReference type="EnsemblMetazoa" id="CapteP168758"/>
    </source>
</evidence>
<feature type="domain" description="Yip1" evidence="7">
    <location>
        <begin position="104"/>
        <end position="246"/>
    </location>
</feature>
<dbReference type="STRING" id="283909.R7TIW2"/>
<evidence type="ECO:0000313" key="10">
    <source>
        <dbReference type="Proteomes" id="UP000014760"/>
    </source>
</evidence>
<name>R7TIW2_CAPTE</name>
<gene>
    <name evidence="8" type="ORF">CAPTEDRAFT_168758</name>
</gene>
<dbReference type="GO" id="GO:0000139">
    <property type="term" value="C:Golgi membrane"/>
    <property type="evidence" value="ECO:0007669"/>
    <property type="project" value="UniProtKB-SubCell"/>
</dbReference>
<keyword evidence="5 6" id="KW-0472">Membrane</keyword>
<proteinExistence type="inferred from homology"/>
<evidence type="ECO:0000256" key="1">
    <source>
        <dbReference type="ARBA" id="ARBA00004141"/>
    </source>
</evidence>
<evidence type="ECO:0000313" key="8">
    <source>
        <dbReference type="EMBL" id="ELT91035.1"/>
    </source>
</evidence>
<comment type="similarity">
    <text evidence="2 6">Belongs to the YIP1 family.</text>
</comment>
<evidence type="ECO:0000256" key="2">
    <source>
        <dbReference type="ARBA" id="ARBA00010596"/>
    </source>
</evidence>
<dbReference type="GO" id="GO:0006888">
    <property type="term" value="P:endoplasmic reticulum to Golgi vesicle-mediated transport"/>
    <property type="evidence" value="ECO:0007669"/>
    <property type="project" value="InterPro"/>
</dbReference>
<reference evidence="8 10" key="2">
    <citation type="journal article" date="2013" name="Nature">
        <title>Insights into bilaterian evolution from three spiralian genomes.</title>
        <authorList>
            <person name="Simakov O."/>
            <person name="Marletaz F."/>
            <person name="Cho S.J."/>
            <person name="Edsinger-Gonzales E."/>
            <person name="Havlak P."/>
            <person name="Hellsten U."/>
            <person name="Kuo D.H."/>
            <person name="Larsson T."/>
            <person name="Lv J."/>
            <person name="Arendt D."/>
            <person name="Savage R."/>
            <person name="Osoegawa K."/>
            <person name="de Jong P."/>
            <person name="Grimwood J."/>
            <person name="Chapman J.A."/>
            <person name="Shapiro H."/>
            <person name="Aerts A."/>
            <person name="Otillar R.P."/>
            <person name="Terry A.Y."/>
            <person name="Boore J.L."/>
            <person name="Grigoriev I.V."/>
            <person name="Lindberg D.R."/>
            <person name="Seaver E.C."/>
            <person name="Weisblat D.A."/>
            <person name="Putnam N.H."/>
            <person name="Rokhsar D.S."/>
        </authorList>
    </citation>
    <scope>NUCLEOTIDE SEQUENCE</scope>
    <source>
        <strain evidence="8 10">I ESC-2004</strain>
    </source>
</reference>
<dbReference type="InterPro" id="IPR006977">
    <property type="entry name" value="Yip1_dom"/>
</dbReference>
<dbReference type="Proteomes" id="UP000014760">
    <property type="component" value="Unassembled WGS sequence"/>
</dbReference>
<dbReference type="InterPro" id="IPR045231">
    <property type="entry name" value="Yip1/4-like"/>
</dbReference>
<dbReference type="EnsemblMetazoa" id="CapteT168758">
    <property type="protein sequence ID" value="CapteP168758"/>
    <property type="gene ID" value="CapteG168758"/>
</dbReference>
<comment type="caution">
    <text evidence="6">Lacks conserved residue(s) required for the propagation of feature annotation.</text>
</comment>
<protein>
    <recommendedName>
        <fullName evidence="6">Protein YIPF</fullName>
    </recommendedName>
</protein>
<evidence type="ECO:0000256" key="4">
    <source>
        <dbReference type="ARBA" id="ARBA00022989"/>
    </source>
</evidence>
<dbReference type="GO" id="GO:0048280">
    <property type="term" value="P:vesicle fusion with Golgi apparatus"/>
    <property type="evidence" value="ECO:0007669"/>
    <property type="project" value="TreeGrafter"/>
</dbReference>
<feature type="transmembrane region" description="Helical" evidence="6">
    <location>
        <begin position="199"/>
        <end position="223"/>
    </location>
</feature>
<feature type="transmembrane region" description="Helical" evidence="6">
    <location>
        <begin position="143"/>
        <end position="162"/>
    </location>
</feature>
<evidence type="ECO:0000256" key="3">
    <source>
        <dbReference type="ARBA" id="ARBA00022692"/>
    </source>
</evidence>
<dbReference type="AlphaFoldDB" id="R7TIW2"/>
<dbReference type="OMA" id="HIRAKSM"/>